<reference evidence="2 3" key="1">
    <citation type="submission" date="2016-06" db="EMBL/GenBank/DDBJ databases">
        <title>Genome of Rhinopithecus bieti.</title>
        <authorList>
            <person name="Wu"/>
            <person name="C.-I. and Zhang"/>
            <person name="Y."/>
        </authorList>
    </citation>
    <scope>NUCLEOTIDE SEQUENCE</scope>
</reference>
<reference evidence="2" key="3">
    <citation type="submission" date="2025-09" db="UniProtKB">
        <authorList>
            <consortium name="Ensembl"/>
        </authorList>
    </citation>
    <scope>IDENTIFICATION</scope>
</reference>
<protein>
    <submittedName>
        <fullName evidence="2">Uncharacterized protein</fullName>
    </submittedName>
</protein>
<name>A0A2K6N631_RHIBE</name>
<dbReference type="OMA" id="HRGWRGM"/>
<organism evidence="2 3">
    <name type="scientific">Rhinopithecus bieti</name>
    <name type="common">Black snub-nosed monkey</name>
    <name type="synonym">Pygathrix bieti</name>
    <dbReference type="NCBI Taxonomy" id="61621"/>
    <lineage>
        <taxon>Eukaryota</taxon>
        <taxon>Metazoa</taxon>
        <taxon>Chordata</taxon>
        <taxon>Craniata</taxon>
        <taxon>Vertebrata</taxon>
        <taxon>Euteleostomi</taxon>
        <taxon>Mammalia</taxon>
        <taxon>Eutheria</taxon>
        <taxon>Euarchontoglires</taxon>
        <taxon>Primates</taxon>
        <taxon>Haplorrhini</taxon>
        <taxon>Catarrhini</taxon>
        <taxon>Cercopithecidae</taxon>
        <taxon>Colobinae</taxon>
        <taxon>Rhinopithecus</taxon>
    </lineage>
</organism>
<evidence type="ECO:0000256" key="1">
    <source>
        <dbReference type="SAM" id="MobiDB-lite"/>
    </source>
</evidence>
<dbReference type="GeneTree" id="ENSGT00910000147384"/>
<accession>A0A2K6N631</accession>
<keyword evidence="3" id="KW-1185">Reference proteome</keyword>
<dbReference type="Ensembl" id="ENSRBIT00000067500.1">
    <property type="protein sequence ID" value="ENSRBIP00000043451.1"/>
    <property type="gene ID" value="ENSRBIG00000044888.1"/>
</dbReference>
<feature type="region of interest" description="Disordered" evidence="1">
    <location>
        <begin position="1"/>
        <end position="49"/>
    </location>
</feature>
<evidence type="ECO:0000313" key="2">
    <source>
        <dbReference type="Ensembl" id="ENSRBIP00000043451.1"/>
    </source>
</evidence>
<evidence type="ECO:0000313" key="3">
    <source>
        <dbReference type="Proteomes" id="UP000233180"/>
    </source>
</evidence>
<reference evidence="2" key="2">
    <citation type="submission" date="2025-08" db="UniProtKB">
        <authorList>
            <consortium name="Ensembl"/>
        </authorList>
    </citation>
    <scope>IDENTIFICATION</scope>
</reference>
<dbReference type="Proteomes" id="UP000233180">
    <property type="component" value="Unassembled WGS sequence"/>
</dbReference>
<sequence length="121" mass="13065">IGVGESVGGRRRRGWRGMGGKTVWSLLPGRGGEGASTGSVRQRSQHHSRAGPGWVWMEVVRVRLPGRTLGHVSWLHSLWTVLGGTKSRQVSMCPGHGSSPSRCVHLLAVVRVIEGQRANVD</sequence>
<proteinExistence type="predicted"/>
<dbReference type="AlphaFoldDB" id="A0A2K6N631"/>